<comment type="caution">
    <text evidence="3">The sequence shown here is derived from an EMBL/GenBank/DDBJ whole genome shotgun (WGS) entry which is preliminary data.</text>
</comment>
<evidence type="ECO:0000259" key="2">
    <source>
        <dbReference type="Pfam" id="PF01693"/>
    </source>
</evidence>
<protein>
    <recommendedName>
        <fullName evidence="2">Ribonuclease H1 N-terminal domain-containing protein</fullName>
    </recommendedName>
</protein>
<dbReference type="EMBL" id="JASCZI010091074">
    <property type="protein sequence ID" value="MED6148817.1"/>
    <property type="molecule type" value="Genomic_DNA"/>
</dbReference>
<proteinExistence type="predicted"/>
<evidence type="ECO:0000313" key="4">
    <source>
        <dbReference type="Proteomes" id="UP001341840"/>
    </source>
</evidence>
<evidence type="ECO:0000313" key="3">
    <source>
        <dbReference type="EMBL" id="MED6148817.1"/>
    </source>
</evidence>
<dbReference type="Pfam" id="PF01693">
    <property type="entry name" value="Cauli_VI"/>
    <property type="match status" value="1"/>
</dbReference>
<feature type="region of interest" description="Disordered" evidence="1">
    <location>
        <begin position="122"/>
        <end position="145"/>
    </location>
</feature>
<reference evidence="3 4" key="1">
    <citation type="journal article" date="2023" name="Plants (Basel)">
        <title>Bridging the Gap: Combining Genomics and Transcriptomics Approaches to Understand Stylosanthes scabra, an Orphan Legume from the Brazilian Caatinga.</title>
        <authorList>
            <person name="Ferreira-Neto J.R.C."/>
            <person name="da Silva M.D."/>
            <person name="Binneck E."/>
            <person name="de Melo N.F."/>
            <person name="da Silva R.H."/>
            <person name="de Melo A.L.T.M."/>
            <person name="Pandolfi V."/>
            <person name="Bustamante F.O."/>
            <person name="Brasileiro-Vidal A.C."/>
            <person name="Benko-Iseppon A.M."/>
        </authorList>
    </citation>
    <scope>NUCLEOTIDE SEQUENCE [LARGE SCALE GENOMIC DNA]</scope>
    <source>
        <tissue evidence="3">Leaves</tissue>
    </source>
</reference>
<dbReference type="InterPro" id="IPR037056">
    <property type="entry name" value="RNase_H1_N_sf"/>
</dbReference>
<evidence type="ECO:0000256" key="1">
    <source>
        <dbReference type="SAM" id="MobiDB-lite"/>
    </source>
</evidence>
<feature type="compositionally biased region" description="Polar residues" evidence="1">
    <location>
        <begin position="133"/>
        <end position="145"/>
    </location>
</feature>
<sequence length="145" mass="15712">MANQGAWYVVFRGRHPGIYPNWESLDAQVVGHPSALYRKCLTYEVALNAWIEYFQSPSQTLAVPVCHIIPAPAVPVMTTDMNFAPTQAAEHLAPTRARALSSIQTFMPLTVESVSRVNTCGTSSLREDVGGNRASSSSSGETRTG</sequence>
<dbReference type="SUPFAM" id="SSF55658">
    <property type="entry name" value="L9 N-domain-like"/>
    <property type="match status" value="1"/>
</dbReference>
<keyword evidence="4" id="KW-1185">Reference proteome</keyword>
<dbReference type="Gene3D" id="3.40.970.10">
    <property type="entry name" value="Ribonuclease H1, N-terminal domain"/>
    <property type="match status" value="1"/>
</dbReference>
<feature type="domain" description="Ribonuclease H1 N-terminal" evidence="2">
    <location>
        <begin position="7"/>
        <end position="47"/>
    </location>
</feature>
<organism evidence="3 4">
    <name type="scientific">Stylosanthes scabra</name>
    <dbReference type="NCBI Taxonomy" id="79078"/>
    <lineage>
        <taxon>Eukaryota</taxon>
        <taxon>Viridiplantae</taxon>
        <taxon>Streptophyta</taxon>
        <taxon>Embryophyta</taxon>
        <taxon>Tracheophyta</taxon>
        <taxon>Spermatophyta</taxon>
        <taxon>Magnoliopsida</taxon>
        <taxon>eudicotyledons</taxon>
        <taxon>Gunneridae</taxon>
        <taxon>Pentapetalae</taxon>
        <taxon>rosids</taxon>
        <taxon>fabids</taxon>
        <taxon>Fabales</taxon>
        <taxon>Fabaceae</taxon>
        <taxon>Papilionoideae</taxon>
        <taxon>50 kb inversion clade</taxon>
        <taxon>dalbergioids sensu lato</taxon>
        <taxon>Dalbergieae</taxon>
        <taxon>Pterocarpus clade</taxon>
        <taxon>Stylosanthes</taxon>
    </lineage>
</organism>
<accession>A0ABU6TJ89</accession>
<dbReference type="InterPro" id="IPR011320">
    <property type="entry name" value="RNase_H1_N"/>
</dbReference>
<dbReference type="InterPro" id="IPR009027">
    <property type="entry name" value="Ribosomal_bL9/RNase_H1_N"/>
</dbReference>
<dbReference type="Proteomes" id="UP001341840">
    <property type="component" value="Unassembled WGS sequence"/>
</dbReference>
<name>A0ABU6TJ89_9FABA</name>
<gene>
    <name evidence="3" type="ORF">PIB30_056540</name>
</gene>